<dbReference type="AlphaFoldDB" id="A0A2S8GJL6"/>
<dbReference type="Gene3D" id="2.60.120.1440">
    <property type="match status" value="1"/>
</dbReference>
<dbReference type="Proteomes" id="UP000237819">
    <property type="component" value="Unassembled WGS sequence"/>
</dbReference>
<dbReference type="InterPro" id="IPR006860">
    <property type="entry name" value="FecR"/>
</dbReference>
<dbReference type="InterPro" id="IPR012373">
    <property type="entry name" value="Ferrdict_sens_TM"/>
</dbReference>
<proteinExistence type="predicted"/>
<accession>A0A2S8GJL6</accession>
<dbReference type="Pfam" id="PF04773">
    <property type="entry name" value="FecR"/>
    <property type="match status" value="1"/>
</dbReference>
<comment type="caution">
    <text evidence="2">The sequence shown here is derived from an EMBL/GenBank/DDBJ whole genome shotgun (WGS) entry which is preliminary data.</text>
</comment>
<reference evidence="2 3" key="1">
    <citation type="submission" date="2018-02" db="EMBL/GenBank/DDBJ databases">
        <title>Comparative genomes isolates from brazilian mangrove.</title>
        <authorList>
            <person name="Araujo J.E."/>
            <person name="Taketani R.G."/>
            <person name="Silva M.C.P."/>
            <person name="Loureco M.V."/>
            <person name="Andreote F.D."/>
        </authorList>
    </citation>
    <scope>NUCLEOTIDE SEQUENCE [LARGE SCALE GENOMIC DNA]</scope>
    <source>
        <strain evidence="2 3">Nap-Phe MGV</strain>
    </source>
</reference>
<dbReference type="EMBL" id="PUHZ01000018">
    <property type="protein sequence ID" value="PQO44638.1"/>
    <property type="molecule type" value="Genomic_DNA"/>
</dbReference>
<name>A0A2S8GJL6_9BACT</name>
<evidence type="ECO:0000313" key="2">
    <source>
        <dbReference type="EMBL" id="PQO44638.1"/>
    </source>
</evidence>
<dbReference type="PANTHER" id="PTHR30273">
    <property type="entry name" value="PERIPLASMIC SIGNAL SENSOR AND SIGMA FACTOR ACTIVATOR FECR-RELATED"/>
    <property type="match status" value="1"/>
</dbReference>
<organism evidence="2 3">
    <name type="scientific">Blastopirellula marina</name>
    <dbReference type="NCBI Taxonomy" id="124"/>
    <lineage>
        <taxon>Bacteria</taxon>
        <taxon>Pseudomonadati</taxon>
        <taxon>Planctomycetota</taxon>
        <taxon>Planctomycetia</taxon>
        <taxon>Pirellulales</taxon>
        <taxon>Pirellulaceae</taxon>
        <taxon>Blastopirellula</taxon>
    </lineage>
</organism>
<evidence type="ECO:0000313" key="3">
    <source>
        <dbReference type="Proteomes" id="UP000237819"/>
    </source>
</evidence>
<dbReference type="PANTHER" id="PTHR30273:SF2">
    <property type="entry name" value="PROTEIN FECR"/>
    <property type="match status" value="1"/>
</dbReference>
<dbReference type="OrthoDB" id="241546at2"/>
<dbReference type="GO" id="GO:0016989">
    <property type="term" value="F:sigma factor antagonist activity"/>
    <property type="evidence" value="ECO:0007669"/>
    <property type="project" value="TreeGrafter"/>
</dbReference>
<evidence type="ECO:0000259" key="1">
    <source>
        <dbReference type="Pfam" id="PF04773"/>
    </source>
</evidence>
<sequence>MSGLKAPFGEMVADVEICDLIDACVSNRATPDQWLRLSKLIVDREDVRNCYAAQAMASARLAHLLQLGQQDEAGVFSQIEQEPVRRVELARPAARKPIIRVSSEALITLCCGAVAVLAISALAIGSWLVTPSVDNRPIVASGPVPPTAVLRQVDGNGVGFVSRELYAAEMTELPSGKFEATTSVGASVKLAGPARFEIEDHLNWRLYAGKMVVHAPPSAKGFTVRTDNAEVVDLGTEFGVMVDSDGVTSVTVFDGQVDLASGDVKKSLFIGDGFTVSKKGRLDHLSIIDPARFEEPGEDLSSPLISQVRNNSEISFGTCQIIRGGFREEALAYVDRKHQWNGVDKSGLPEELVGLDYVRMANDWKLDKNLQDRDDLEMTVTFAQPATVYLLVDERVPEPIWLRRNFAKTAMQVGLDEGSHLSPRSGNAYEKAQAVGPGESIDVTMRVWKTDLPKGGDLKIGPIGRRSDGWVVPCIVASPL</sequence>
<gene>
    <name evidence="2" type="ORF">C5Y93_17870</name>
</gene>
<dbReference type="RefSeq" id="WP_105336812.1">
    <property type="nucleotide sequence ID" value="NZ_PUHZ01000018.1"/>
</dbReference>
<protein>
    <recommendedName>
        <fullName evidence="1">FecR protein domain-containing protein</fullName>
    </recommendedName>
</protein>
<feature type="domain" description="FecR protein" evidence="1">
    <location>
        <begin position="203"/>
        <end position="257"/>
    </location>
</feature>